<feature type="binding site" evidence="2">
    <location>
        <position position="342"/>
    </location>
    <ligand>
        <name>FAD</name>
        <dbReference type="ChEBI" id="CHEBI:57692"/>
    </ligand>
</feature>
<feature type="binding site" evidence="2">
    <location>
        <position position="75"/>
    </location>
    <ligand>
        <name>7-chloro-L-tryptophan</name>
        <dbReference type="ChEBI" id="CHEBI:58713"/>
    </ligand>
</feature>
<feature type="binding site" evidence="2">
    <location>
        <position position="338"/>
    </location>
    <ligand>
        <name>L-tryptophan</name>
        <dbReference type="ChEBI" id="CHEBI:57912"/>
    </ligand>
</feature>
<evidence type="ECO:0000313" key="3">
    <source>
        <dbReference type="EMBL" id="MBB5712435.1"/>
    </source>
</evidence>
<organism evidence="3 4">
    <name type="scientific">Sphingomonas xinjiangensis</name>
    <dbReference type="NCBI Taxonomy" id="643568"/>
    <lineage>
        <taxon>Bacteria</taxon>
        <taxon>Pseudomonadati</taxon>
        <taxon>Pseudomonadota</taxon>
        <taxon>Alphaproteobacteria</taxon>
        <taxon>Sphingomonadales</taxon>
        <taxon>Sphingomonadaceae</taxon>
        <taxon>Sphingomonas</taxon>
    </lineage>
</organism>
<dbReference type="Gene3D" id="3.50.50.60">
    <property type="entry name" value="FAD/NAD(P)-binding domain"/>
    <property type="match status" value="1"/>
</dbReference>
<dbReference type="Pfam" id="PF04820">
    <property type="entry name" value="Trp_halogenase"/>
    <property type="match status" value="1"/>
</dbReference>
<dbReference type="InterPro" id="IPR050816">
    <property type="entry name" value="Flavin-dep_Halogenase_NPB"/>
</dbReference>
<dbReference type="InterPro" id="IPR006905">
    <property type="entry name" value="Flavin_halogenase"/>
</dbReference>
<gene>
    <name evidence="3" type="ORF">FHT02_003694</name>
</gene>
<dbReference type="RefSeq" id="WP_246352507.1">
    <property type="nucleotide sequence ID" value="NZ_JACIJF010000017.1"/>
</dbReference>
<feature type="active site" evidence="1">
    <location>
        <position position="75"/>
    </location>
</feature>
<evidence type="ECO:0000256" key="1">
    <source>
        <dbReference type="PIRSR" id="PIRSR011396-1"/>
    </source>
</evidence>
<dbReference type="PIRSF" id="PIRSF011396">
    <property type="entry name" value="Trp_halogenase"/>
    <property type="match status" value="1"/>
</dbReference>
<dbReference type="Proteomes" id="UP000527143">
    <property type="component" value="Unassembled WGS sequence"/>
</dbReference>
<keyword evidence="4" id="KW-1185">Reference proteome</keyword>
<evidence type="ECO:0000313" key="4">
    <source>
        <dbReference type="Proteomes" id="UP000527143"/>
    </source>
</evidence>
<keyword evidence="2" id="KW-0547">Nucleotide-binding</keyword>
<proteinExistence type="predicted"/>
<keyword evidence="2" id="KW-0274">FAD</keyword>
<dbReference type="PANTHER" id="PTHR43747:SF4">
    <property type="entry name" value="FLAVIN-DEPENDENT TRYPTOPHAN HALOGENASE"/>
    <property type="match status" value="1"/>
</dbReference>
<reference evidence="3 4" key="1">
    <citation type="submission" date="2020-08" db="EMBL/GenBank/DDBJ databases">
        <title>Genomic Encyclopedia of Type Strains, Phase IV (KMG-IV): sequencing the most valuable type-strain genomes for metagenomic binning, comparative biology and taxonomic classification.</title>
        <authorList>
            <person name="Goeker M."/>
        </authorList>
    </citation>
    <scope>NUCLEOTIDE SEQUENCE [LARGE SCALE GENOMIC DNA]</scope>
    <source>
        <strain evidence="3 4">DSM 26736</strain>
    </source>
</reference>
<dbReference type="EC" id="1.14.19.9" evidence="3"/>
<feature type="binding site" evidence="2">
    <location>
        <position position="329"/>
    </location>
    <ligand>
        <name>FAD</name>
        <dbReference type="ChEBI" id="CHEBI:57692"/>
    </ligand>
</feature>
<feature type="binding site" evidence="2">
    <location>
        <begin position="9"/>
        <end position="12"/>
    </location>
    <ligand>
        <name>FAD</name>
        <dbReference type="ChEBI" id="CHEBI:57692"/>
    </ligand>
</feature>
<dbReference type="EMBL" id="JACIJF010000017">
    <property type="protein sequence ID" value="MBB5712435.1"/>
    <property type="molecule type" value="Genomic_DNA"/>
</dbReference>
<dbReference type="AlphaFoldDB" id="A0A840YRY5"/>
<keyword evidence="3" id="KW-0560">Oxidoreductase</keyword>
<dbReference type="GO" id="GO:0004497">
    <property type="term" value="F:monooxygenase activity"/>
    <property type="evidence" value="ECO:0007669"/>
    <property type="project" value="InterPro"/>
</dbReference>
<feature type="binding site" evidence="2">
    <location>
        <position position="181"/>
    </location>
    <ligand>
        <name>FAD</name>
        <dbReference type="ChEBI" id="CHEBI:57692"/>
    </ligand>
</feature>
<sequence>MQRIVILGGGTAGWMAAAGLARTLGTEGRSITVVESEEIGTIGVGEATIPLIETFHQILGISALDVLRNCEATFKLGIEFVDWGRRGERYLHPFGPIGADLNGVGFLQHWLRHRAEGGAGAYIDYNLESRAAMAGRFGMTPLRQPGEQQLHFAFHFDAALYAAMLRRYSERLGVTRVEGMVQEVRRDGETGEVTALVLRDGPEIAGDFFLDCSGFRGLLIEQTLGAGYDDWSEWLPCNRAVAVQSGRLSQLSPFTRSTALDAGWQWRIPLQHRTGNGHVFCDAFLSEDEASATLLARLDGPATIEPRMLRFVTGRRRKSWDRNVVALGLAGGFVEPLESTSIYMVQSALAKLMAMFPRGERAHPATVARFNAMMATEWERVRDFIIAHYKVTERDDTPFWAHCRNMAVPDSLAERLTLFAEESLFIEQPHDLFKEPSWASVLIGQGMMPKRHHPVADAAPLEALDTQLGRMRKAVAARLAGLPDHAAYIDQCISKAAA</sequence>
<dbReference type="InterPro" id="IPR033856">
    <property type="entry name" value="Trp_halogen"/>
</dbReference>
<comment type="caution">
    <text evidence="3">The sequence shown here is derived from an EMBL/GenBank/DDBJ whole genome shotgun (WGS) entry which is preliminary data.</text>
</comment>
<dbReference type="InterPro" id="IPR036188">
    <property type="entry name" value="FAD/NAD-bd_sf"/>
</dbReference>
<dbReference type="GO" id="GO:0000166">
    <property type="term" value="F:nucleotide binding"/>
    <property type="evidence" value="ECO:0007669"/>
    <property type="project" value="UniProtKB-KW"/>
</dbReference>
<protein>
    <submittedName>
        <fullName evidence="3">Tryptophan halogenase</fullName>
        <ecNumber evidence="3">1.14.19.9</ecNumber>
    </submittedName>
</protein>
<accession>A0A840YRY5</accession>
<keyword evidence="2" id="KW-0285">Flavoprotein</keyword>
<name>A0A840YRY5_9SPHN</name>
<evidence type="ECO:0000256" key="2">
    <source>
        <dbReference type="PIRSR" id="PIRSR011396-2"/>
    </source>
</evidence>
<dbReference type="PANTHER" id="PTHR43747">
    <property type="entry name" value="FAD-BINDING PROTEIN"/>
    <property type="match status" value="1"/>
</dbReference>
<dbReference type="SUPFAM" id="SSF51905">
    <property type="entry name" value="FAD/NAD(P)-binding domain"/>
    <property type="match status" value="1"/>
</dbReference>